<dbReference type="Proteomes" id="UP000219688">
    <property type="component" value="Unassembled WGS sequence"/>
</dbReference>
<sequence>MASEIELVSDDEGVVVAGGADTVQRFLDQAGLLAHATAVDLSRIREVIRAGASVAETASGVLEQSALYIKLTPESAKLLKDAGGLMPTKTRGISHVMLGETGKKSMKWLQSQDGPASLLSNPAVLSGVGGLLSQAAQQTEAQELRALLLRIDEKLDDARRERRDRELAKLRSVTAALGEAQILRRSGGDPKAAWDKVSHLAEAINDVQETALGQLQRLAEKVQVKESASALRRALRDVQGEVALQLAMLARCFELQDEFRVVELDYVLETSSSRVEGHRRGLHEAREERRATVLGRTSTLMGQLDAAADTANGNAILHAGAARFVVDVLNATGALVADFHAALGIETQRETVTAITWQDALRDPRQRRTAGREIGEKAVLVAASAGAVASVAVVAKKGTEGEDPE</sequence>
<accession>A0A285VAZ9</accession>
<name>A0A285VAZ9_9MICO</name>
<evidence type="ECO:0000313" key="1">
    <source>
        <dbReference type="EMBL" id="SOC51147.1"/>
    </source>
</evidence>
<protein>
    <submittedName>
        <fullName evidence="1">Uncharacterized protein</fullName>
    </submittedName>
</protein>
<dbReference type="RefSeq" id="WP_097186298.1">
    <property type="nucleotide sequence ID" value="NZ_OBQK01000001.1"/>
</dbReference>
<proteinExistence type="predicted"/>
<dbReference type="EMBL" id="OBQK01000001">
    <property type="protein sequence ID" value="SOC51147.1"/>
    <property type="molecule type" value="Genomic_DNA"/>
</dbReference>
<reference evidence="2" key="1">
    <citation type="submission" date="2017-08" db="EMBL/GenBank/DDBJ databases">
        <authorList>
            <person name="Varghese N."/>
            <person name="Submissions S."/>
        </authorList>
    </citation>
    <scope>NUCLEOTIDE SEQUENCE [LARGE SCALE GENOMIC DNA]</scope>
    <source>
        <strain evidence="2">USBA17B2</strain>
    </source>
</reference>
<gene>
    <name evidence="1" type="ORF">SAMN05421879_10148</name>
</gene>
<dbReference type="AlphaFoldDB" id="A0A285VAZ9"/>
<keyword evidence="2" id="KW-1185">Reference proteome</keyword>
<evidence type="ECO:0000313" key="2">
    <source>
        <dbReference type="Proteomes" id="UP000219688"/>
    </source>
</evidence>
<organism evidence="1 2">
    <name type="scientific">Ornithinimicrobium cerasi</name>
    <dbReference type="NCBI Taxonomy" id="2248773"/>
    <lineage>
        <taxon>Bacteria</taxon>
        <taxon>Bacillati</taxon>
        <taxon>Actinomycetota</taxon>
        <taxon>Actinomycetes</taxon>
        <taxon>Micrococcales</taxon>
        <taxon>Ornithinimicrobiaceae</taxon>
        <taxon>Ornithinimicrobium</taxon>
    </lineage>
</organism>